<sequence length="445" mass="47124">MSTTTLRTRHALIAAGVAGTLLALSACSTGGDSGSKDSGKPSGTLQILVSSADASDAAFKAVNAAFEKKYPDVKIVFSSVPNSNYPSTESSRLTARNVDVFVVNSSGRPLTDVPSFAKGSESNDARLAASGALLDLTDQPFMKNYTPSVLDAQEFKGKQYAVPTGLSYSTGVYYNKTIFKQNGIDVPTTWDELVAACKKLQSAGVTPFGIGGKDGWPAGLPMLSAVASLYPGLDAKNQLAQDLWDQKTKLNDTEPLEVLQRVQTVFGYAQKNFSGAAYSDIPAGFAAGKYAMTPDGTWDEPTIAAAVGDKFDFGYFPLPMGDDAQSNASLNGKIELQLAVSAASKNKTAALAWLTFFSDPTNYKTFLDKSGFSSAQPNIASSDFLKSIEQYAKDYEPAWDQVWVANNDAGQDAVYPFNYPALSPLGTKDAASAADAAQKAWSAAF</sequence>
<accession>A0A5P9Q7W2</accession>
<keyword evidence="1" id="KW-1003">Cell membrane</keyword>
<dbReference type="PANTHER" id="PTHR43649">
    <property type="entry name" value="ARABINOSE-BINDING PROTEIN-RELATED"/>
    <property type="match status" value="1"/>
</dbReference>
<dbReference type="Proteomes" id="UP000326702">
    <property type="component" value="Chromosome"/>
</dbReference>
<keyword evidence="8" id="KW-1185">Reference proteome</keyword>
<dbReference type="Pfam" id="PF01547">
    <property type="entry name" value="SBP_bac_1"/>
    <property type="match status" value="1"/>
</dbReference>
<dbReference type="PROSITE" id="PS51257">
    <property type="entry name" value="PROKAR_LIPOPROTEIN"/>
    <property type="match status" value="1"/>
</dbReference>
<protein>
    <submittedName>
        <fullName evidence="7">Multiple sugar-binding protein</fullName>
    </submittedName>
</protein>
<gene>
    <name evidence="7" type="ORF">KDY119_00967</name>
</gene>
<dbReference type="AlphaFoldDB" id="A0A5P9Q7W2"/>
<keyword evidence="3" id="KW-0472">Membrane</keyword>
<dbReference type="InterPro" id="IPR050490">
    <property type="entry name" value="Bact_solute-bd_prot1"/>
</dbReference>
<dbReference type="SUPFAM" id="SSF53850">
    <property type="entry name" value="Periplasmic binding protein-like II"/>
    <property type="match status" value="1"/>
</dbReference>
<name>A0A5P9Q7W2_9MICO</name>
<keyword evidence="5" id="KW-0449">Lipoprotein</keyword>
<dbReference type="PANTHER" id="PTHR43649:SF33">
    <property type="entry name" value="POLYGALACTURONAN_RHAMNOGALACTURONAN-BINDING PROTEIN YTCQ"/>
    <property type="match status" value="1"/>
</dbReference>
<reference evidence="7 8" key="1">
    <citation type="submission" date="2019-10" db="EMBL/GenBank/DDBJ databases">
        <title>Genome sequence of Luteimicrobium xylanilyticum HY-24.</title>
        <authorList>
            <person name="Kim D.Y."/>
            <person name="Park H.-Y."/>
        </authorList>
    </citation>
    <scope>NUCLEOTIDE SEQUENCE [LARGE SCALE GENOMIC DNA]</scope>
    <source>
        <strain evidence="7 8">HY-24</strain>
    </source>
</reference>
<evidence type="ECO:0000313" key="7">
    <source>
        <dbReference type="EMBL" id="QFU97469.1"/>
    </source>
</evidence>
<evidence type="ECO:0000256" key="5">
    <source>
        <dbReference type="ARBA" id="ARBA00023288"/>
    </source>
</evidence>
<dbReference type="KEGG" id="lxl:KDY119_00967"/>
<evidence type="ECO:0000256" key="6">
    <source>
        <dbReference type="SAM" id="SignalP"/>
    </source>
</evidence>
<dbReference type="Gene3D" id="3.40.190.10">
    <property type="entry name" value="Periplasmic binding protein-like II"/>
    <property type="match status" value="2"/>
</dbReference>
<feature type="signal peptide" evidence="6">
    <location>
        <begin position="1"/>
        <end position="23"/>
    </location>
</feature>
<evidence type="ECO:0000256" key="2">
    <source>
        <dbReference type="ARBA" id="ARBA00022729"/>
    </source>
</evidence>
<keyword evidence="2 6" id="KW-0732">Signal</keyword>
<dbReference type="RefSeq" id="WP_036952273.1">
    <property type="nucleotide sequence ID" value="NZ_BAABIH010000001.1"/>
</dbReference>
<evidence type="ECO:0000256" key="4">
    <source>
        <dbReference type="ARBA" id="ARBA00023139"/>
    </source>
</evidence>
<evidence type="ECO:0000313" key="8">
    <source>
        <dbReference type="Proteomes" id="UP000326702"/>
    </source>
</evidence>
<proteinExistence type="predicted"/>
<organism evidence="7 8">
    <name type="scientific">Luteimicrobium xylanilyticum</name>
    <dbReference type="NCBI Taxonomy" id="1133546"/>
    <lineage>
        <taxon>Bacteria</taxon>
        <taxon>Bacillati</taxon>
        <taxon>Actinomycetota</taxon>
        <taxon>Actinomycetes</taxon>
        <taxon>Micrococcales</taxon>
        <taxon>Luteimicrobium</taxon>
    </lineage>
</organism>
<dbReference type="OrthoDB" id="8317736at2"/>
<keyword evidence="4" id="KW-0564">Palmitate</keyword>
<dbReference type="EMBL" id="CP045529">
    <property type="protein sequence ID" value="QFU97469.1"/>
    <property type="molecule type" value="Genomic_DNA"/>
</dbReference>
<feature type="chain" id="PRO_5039291370" evidence="6">
    <location>
        <begin position="24"/>
        <end position="445"/>
    </location>
</feature>
<evidence type="ECO:0000256" key="1">
    <source>
        <dbReference type="ARBA" id="ARBA00022475"/>
    </source>
</evidence>
<dbReference type="InterPro" id="IPR006059">
    <property type="entry name" value="SBP"/>
</dbReference>
<evidence type="ECO:0000256" key="3">
    <source>
        <dbReference type="ARBA" id="ARBA00023136"/>
    </source>
</evidence>